<reference evidence="1 2" key="1">
    <citation type="journal article" date="2017" name="Curr. Biol.">
        <title>The Evolution of Venom by Co-option of Single-Copy Genes.</title>
        <authorList>
            <person name="Martinson E.O."/>
            <person name="Mrinalini"/>
            <person name="Kelkar Y.D."/>
            <person name="Chang C.H."/>
            <person name="Werren J.H."/>
        </authorList>
    </citation>
    <scope>NUCLEOTIDE SEQUENCE [LARGE SCALE GENOMIC DNA]</scope>
    <source>
        <strain evidence="1 2">Alberta</strain>
        <tissue evidence="1">Whole body</tissue>
    </source>
</reference>
<protein>
    <submittedName>
        <fullName evidence="1">Uncharacterized protein</fullName>
    </submittedName>
</protein>
<sequence length="76" mass="9302">MAIFRRMQRYFFDVGTWFCMVLNIYNKKKKVAGVCPNIFFFFSVSRTRKWYFSHRIPHIASVIPHRVSINPYFYLI</sequence>
<name>A0A232EVH3_9HYME</name>
<dbReference type="EMBL" id="NNAY01002003">
    <property type="protein sequence ID" value="OXU22338.1"/>
    <property type="molecule type" value="Genomic_DNA"/>
</dbReference>
<gene>
    <name evidence="1" type="ORF">TSAR_008905</name>
</gene>
<evidence type="ECO:0000313" key="2">
    <source>
        <dbReference type="Proteomes" id="UP000215335"/>
    </source>
</evidence>
<comment type="caution">
    <text evidence="1">The sequence shown here is derived from an EMBL/GenBank/DDBJ whole genome shotgun (WGS) entry which is preliminary data.</text>
</comment>
<evidence type="ECO:0000313" key="1">
    <source>
        <dbReference type="EMBL" id="OXU22338.1"/>
    </source>
</evidence>
<dbReference type="Proteomes" id="UP000215335">
    <property type="component" value="Unassembled WGS sequence"/>
</dbReference>
<accession>A0A232EVH3</accession>
<keyword evidence="2" id="KW-1185">Reference proteome</keyword>
<proteinExistence type="predicted"/>
<organism evidence="1 2">
    <name type="scientific">Trichomalopsis sarcophagae</name>
    <dbReference type="NCBI Taxonomy" id="543379"/>
    <lineage>
        <taxon>Eukaryota</taxon>
        <taxon>Metazoa</taxon>
        <taxon>Ecdysozoa</taxon>
        <taxon>Arthropoda</taxon>
        <taxon>Hexapoda</taxon>
        <taxon>Insecta</taxon>
        <taxon>Pterygota</taxon>
        <taxon>Neoptera</taxon>
        <taxon>Endopterygota</taxon>
        <taxon>Hymenoptera</taxon>
        <taxon>Apocrita</taxon>
        <taxon>Proctotrupomorpha</taxon>
        <taxon>Chalcidoidea</taxon>
        <taxon>Pteromalidae</taxon>
        <taxon>Pteromalinae</taxon>
        <taxon>Trichomalopsis</taxon>
    </lineage>
</organism>
<dbReference type="AlphaFoldDB" id="A0A232EVH3"/>